<proteinExistence type="predicted"/>
<sequence length="65" mass="7317">MKICIGINCHHAGYRCQENLRFIVGCDFNDSMSSEGSGGVSLAFKTHKYLCPDFQLMLVVLKNQF</sequence>
<reference evidence="1 2" key="1">
    <citation type="submission" date="2015-04" db="EMBL/GenBank/DDBJ databases">
        <authorList>
            <person name="Syromyatnikov M.Y."/>
            <person name="Popov V.N."/>
        </authorList>
    </citation>
    <scope>NUCLEOTIDE SEQUENCE [LARGE SCALE GENOMIC DNA]</scope>
</reference>
<dbReference type="AlphaFoldDB" id="A0A1J1IZI0"/>
<name>A0A1J1IZI0_9DIPT</name>
<gene>
    <name evidence="1" type="ORF">CLUMA_CG018630</name>
</gene>
<protein>
    <submittedName>
        <fullName evidence="1">CLUMA_CG018630, isoform A</fullName>
    </submittedName>
</protein>
<accession>A0A1J1IZI0</accession>
<dbReference type="EMBL" id="CVRI01000064">
    <property type="protein sequence ID" value="CRL05106.1"/>
    <property type="molecule type" value="Genomic_DNA"/>
</dbReference>
<organism evidence="1 2">
    <name type="scientific">Clunio marinus</name>
    <dbReference type="NCBI Taxonomy" id="568069"/>
    <lineage>
        <taxon>Eukaryota</taxon>
        <taxon>Metazoa</taxon>
        <taxon>Ecdysozoa</taxon>
        <taxon>Arthropoda</taxon>
        <taxon>Hexapoda</taxon>
        <taxon>Insecta</taxon>
        <taxon>Pterygota</taxon>
        <taxon>Neoptera</taxon>
        <taxon>Endopterygota</taxon>
        <taxon>Diptera</taxon>
        <taxon>Nematocera</taxon>
        <taxon>Chironomoidea</taxon>
        <taxon>Chironomidae</taxon>
        <taxon>Clunio</taxon>
    </lineage>
</organism>
<keyword evidence="2" id="KW-1185">Reference proteome</keyword>
<evidence type="ECO:0000313" key="1">
    <source>
        <dbReference type="EMBL" id="CRL05106.1"/>
    </source>
</evidence>
<evidence type="ECO:0000313" key="2">
    <source>
        <dbReference type="Proteomes" id="UP000183832"/>
    </source>
</evidence>
<dbReference type="Proteomes" id="UP000183832">
    <property type="component" value="Unassembled WGS sequence"/>
</dbReference>